<comment type="caution">
    <text evidence="1">The sequence shown here is derived from an EMBL/GenBank/DDBJ whole genome shotgun (WGS) entry which is preliminary data.</text>
</comment>
<evidence type="ECO:0008006" key="3">
    <source>
        <dbReference type="Google" id="ProtNLM"/>
    </source>
</evidence>
<keyword evidence="2" id="KW-1185">Reference proteome</keyword>
<dbReference type="OrthoDB" id="192440at2759"/>
<dbReference type="EMBL" id="AGNL01020914">
    <property type="protein sequence ID" value="EJK60571.1"/>
    <property type="molecule type" value="Genomic_DNA"/>
</dbReference>
<organism evidence="1 2">
    <name type="scientific">Thalassiosira oceanica</name>
    <name type="common">Marine diatom</name>
    <dbReference type="NCBI Taxonomy" id="159749"/>
    <lineage>
        <taxon>Eukaryota</taxon>
        <taxon>Sar</taxon>
        <taxon>Stramenopiles</taxon>
        <taxon>Ochrophyta</taxon>
        <taxon>Bacillariophyta</taxon>
        <taxon>Coscinodiscophyceae</taxon>
        <taxon>Thalassiosirophycidae</taxon>
        <taxon>Thalassiosirales</taxon>
        <taxon>Thalassiosiraceae</taxon>
        <taxon>Thalassiosira</taxon>
    </lineage>
</organism>
<evidence type="ECO:0000313" key="1">
    <source>
        <dbReference type="EMBL" id="EJK60571.1"/>
    </source>
</evidence>
<proteinExistence type="predicted"/>
<protein>
    <recommendedName>
        <fullName evidence="3">Condensation domain-containing protein</fullName>
    </recommendedName>
</protein>
<sequence length="233" mass="25885">MSKIKPNDDDTETVFEPLLETESSLYVFLAEPAITTITFFKVQDQDIDALLGSDNDGVKSLEDISTETPYSTVCAKLSKSNTVVGPGYKLVGKDKRIAMFTLAKAADGQVALIVSMTHAVADGHTYYKILGMLMGEIEEMAYTRNHNFVPLGFKAIGEADSKYLTSFSFMLCCLKSMIFRGNVTLDARYVDEEKIRKWKEREAGNNSGNVDYISTNDILTSTFCPILLERMSC</sequence>
<name>K0SHT1_THAOC</name>
<accession>K0SHT1</accession>
<dbReference type="AlphaFoldDB" id="K0SHT1"/>
<dbReference type="Proteomes" id="UP000266841">
    <property type="component" value="Unassembled WGS sequence"/>
</dbReference>
<reference evidence="1 2" key="1">
    <citation type="journal article" date="2012" name="Genome Biol.">
        <title>Genome and low-iron response of an oceanic diatom adapted to chronic iron limitation.</title>
        <authorList>
            <person name="Lommer M."/>
            <person name="Specht M."/>
            <person name="Roy A.S."/>
            <person name="Kraemer L."/>
            <person name="Andreson R."/>
            <person name="Gutowska M.A."/>
            <person name="Wolf J."/>
            <person name="Bergner S.V."/>
            <person name="Schilhabel M.B."/>
            <person name="Klostermeier U.C."/>
            <person name="Beiko R.G."/>
            <person name="Rosenstiel P."/>
            <person name="Hippler M."/>
            <person name="Laroche J."/>
        </authorList>
    </citation>
    <scope>NUCLEOTIDE SEQUENCE [LARGE SCALE GENOMIC DNA]</scope>
    <source>
        <strain evidence="1 2">CCMP1005</strain>
    </source>
</reference>
<evidence type="ECO:0000313" key="2">
    <source>
        <dbReference type="Proteomes" id="UP000266841"/>
    </source>
</evidence>
<gene>
    <name evidence="1" type="ORF">THAOC_19048</name>
</gene>